<dbReference type="GO" id="GO:0004842">
    <property type="term" value="F:ubiquitin-protein transferase activity"/>
    <property type="evidence" value="ECO:0007669"/>
    <property type="project" value="TreeGrafter"/>
</dbReference>
<sequence length="1004" mass="112276">MVDSAHLEKMGRELKCPICLSLLNSAVSLTCNHVFCALCLTKSMKSDSHCPVCKVPYRRREIRPAPHMDNLVSIYRTMEVASGVSIHVTQNAPTKIPDGKKQLQVSGSDTGDSSRGNSKNKRILKKKGSKKLVKTLDETSDPQLSIKPSFPAKKRVHVPQCLQSETPTRIEKYEEHLGNKEEKGPKDGSNVLKEKPSFTEGGQPVFSPFFWLREIDDNDEVERLSSQSMEIDHASDTSPQKFPSFSDIKGSDNESPVKMTENEKGDTQFKLAAVFDSEMFEWTQRPCSPELCSTPVKNNNELDRVQENNEGDSDFLTAQHESENTEQGNGSTEMETLSSQKAKTKRAPNGRTRSNKSGKSKRKQDDLSVDESLEDIETLWQENNHFTKDFIPYRRNNVRKNKKAMFGTQDLNEATEEAFRFEAEVQNQIEEDKGKSIDLYRKTTGSNKKLKNATCKTMEKNRNSQKNLHNSEKENNDPSLFKGIKEVSINQDQRNDNAEDESLVVSCQKDNGRTYLGDKTQQKSAKADFHDQQKGGENLRKRKILRLSNDDSAFSLLAGKVVKGCSKAVAKKAQTITVDQKASESMATKKVQPTNKVLSVAKDRSLRKCESVRGQFCCAFCQSCKDTEVSGEMMHYSNGKPVAPDYNGGTGIIHAHRNCTEWAPNVYFENEIAINLEPELTRSRRIKCSCCGIKGAALGCYEKSCRKSFHVPCAKLVPQCRWDTENFVMLCPLHPLSKLPKELSGSDSQEKRQKRCALKRESQHGKAEVMAHHGASTNPLWKVPSHKWVLCCSGLTNAEKEFVSAFTKMTGVSLSKTYGPNVTHIIASTDENGACRRTLKFLMAILEGRWILKIDWIKACMQAMEPVAEEGYQISVDVHGIRDGPQLGRLRVMNKQPKLFEGCNFYFMGEFQPSYKGYLQDMVVAAGGNVLHRKPISGAMCALPSETTTYIIYNAESEESGFAKKLLCSCRRDEAEALASSNGAKVAAHSWVLDSIAACNLQTL</sequence>
<feature type="compositionally biased region" description="Basic residues" evidence="10">
    <location>
        <begin position="118"/>
        <end position="133"/>
    </location>
</feature>
<evidence type="ECO:0000313" key="14">
    <source>
        <dbReference type="EMBL" id="KAF5176010.1"/>
    </source>
</evidence>
<accession>A0A7J6UUU2</accession>
<evidence type="ECO:0000256" key="7">
    <source>
        <dbReference type="ARBA" id="ARBA00023204"/>
    </source>
</evidence>
<dbReference type="InterPro" id="IPR034732">
    <property type="entry name" value="EPHD"/>
</dbReference>
<feature type="compositionally biased region" description="Basic residues" evidence="10">
    <location>
        <begin position="342"/>
        <end position="362"/>
    </location>
</feature>
<feature type="region of interest" description="Disordered" evidence="10">
    <location>
        <begin position="458"/>
        <end position="479"/>
    </location>
</feature>
<keyword evidence="6" id="KW-0862">Zinc</keyword>
<evidence type="ECO:0000256" key="2">
    <source>
        <dbReference type="ARBA" id="ARBA00022723"/>
    </source>
</evidence>
<evidence type="ECO:0000256" key="6">
    <source>
        <dbReference type="ARBA" id="ARBA00022833"/>
    </source>
</evidence>
<keyword evidence="5 9" id="KW-0863">Zinc-finger</keyword>
<evidence type="ECO:0000256" key="1">
    <source>
        <dbReference type="ARBA" id="ARBA00004123"/>
    </source>
</evidence>
<dbReference type="SUPFAM" id="SSF57850">
    <property type="entry name" value="RING/U-box"/>
    <property type="match status" value="1"/>
</dbReference>
<dbReference type="InterPro" id="IPR017907">
    <property type="entry name" value="Znf_RING_CS"/>
</dbReference>
<evidence type="ECO:0000259" key="12">
    <source>
        <dbReference type="PROSITE" id="PS50172"/>
    </source>
</evidence>
<protein>
    <submittedName>
        <fullName evidence="14">Breast cancer susceptibility 1-like protein</fullName>
    </submittedName>
</protein>
<evidence type="ECO:0000256" key="9">
    <source>
        <dbReference type="PROSITE-ProRule" id="PRU00175"/>
    </source>
</evidence>
<dbReference type="CDD" id="cd17734">
    <property type="entry name" value="BRCT_Bard1_rpt1"/>
    <property type="match status" value="1"/>
</dbReference>
<evidence type="ECO:0000256" key="5">
    <source>
        <dbReference type="ARBA" id="ARBA00022771"/>
    </source>
</evidence>
<dbReference type="OrthoDB" id="2384350at2759"/>
<dbReference type="PROSITE" id="PS00518">
    <property type="entry name" value="ZF_RING_1"/>
    <property type="match status" value="1"/>
</dbReference>
<dbReference type="FunFam" id="3.30.40.10:FF:000352">
    <property type="entry name" value="Breast cancer associated RING 1"/>
    <property type="match status" value="1"/>
</dbReference>
<dbReference type="PROSITE" id="PS50172">
    <property type="entry name" value="BRCT"/>
    <property type="match status" value="2"/>
</dbReference>
<dbReference type="Pfam" id="PF13923">
    <property type="entry name" value="zf-C3HC4_2"/>
    <property type="match status" value="1"/>
</dbReference>
<feature type="region of interest" description="Disordered" evidence="10">
    <location>
        <begin position="91"/>
        <end position="200"/>
    </location>
</feature>
<reference evidence="14 15" key="1">
    <citation type="submission" date="2020-06" db="EMBL/GenBank/DDBJ databases">
        <title>Transcriptomic and genomic resources for Thalictrum thalictroides and T. hernandezii: Facilitating candidate gene discovery in an emerging model plant lineage.</title>
        <authorList>
            <person name="Arias T."/>
            <person name="Riano-Pachon D.M."/>
            <person name="Di Stilio V.S."/>
        </authorList>
    </citation>
    <scope>NUCLEOTIDE SEQUENCE [LARGE SCALE GENOMIC DNA]</scope>
    <source>
        <strain evidence="15">cv. WT478/WT964</strain>
        <tissue evidence="14">Leaves</tissue>
    </source>
</reference>
<dbReference type="PROSITE" id="PS51805">
    <property type="entry name" value="EPHD"/>
    <property type="match status" value="1"/>
</dbReference>
<feature type="region of interest" description="Disordered" evidence="10">
    <location>
        <begin position="223"/>
        <end position="264"/>
    </location>
</feature>
<feature type="domain" description="PHD-type" evidence="13">
    <location>
        <begin position="615"/>
        <end position="735"/>
    </location>
</feature>
<dbReference type="InterPro" id="IPR031099">
    <property type="entry name" value="BRCA1-associated"/>
</dbReference>
<feature type="domain" description="RING-type" evidence="11">
    <location>
        <begin position="16"/>
        <end position="54"/>
    </location>
</feature>
<organism evidence="14 15">
    <name type="scientific">Thalictrum thalictroides</name>
    <name type="common">Rue-anemone</name>
    <name type="synonym">Anemone thalictroides</name>
    <dbReference type="NCBI Taxonomy" id="46969"/>
    <lineage>
        <taxon>Eukaryota</taxon>
        <taxon>Viridiplantae</taxon>
        <taxon>Streptophyta</taxon>
        <taxon>Embryophyta</taxon>
        <taxon>Tracheophyta</taxon>
        <taxon>Spermatophyta</taxon>
        <taxon>Magnoliopsida</taxon>
        <taxon>Ranunculales</taxon>
        <taxon>Ranunculaceae</taxon>
        <taxon>Thalictroideae</taxon>
        <taxon>Thalictrum</taxon>
    </lineage>
</organism>
<feature type="compositionally biased region" description="Basic and acidic residues" evidence="10">
    <location>
        <begin position="525"/>
        <end position="537"/>
    </location>
</feature>
<evidence type="ECO:0000256" key="4">
    <source>
        <dbReference type="ARBA" id="ARBA00022763"/>
    </source>
</evidence>
<keyword evidence="7" id="KW-0234">DNA repair</keyword>
<comment type="caution">
    <text evidence="14">The sequence shown here is derived from an EMBL/GenBank/DDBJ whole genome shotgun (WGS) entry which is preliminary data.</text>
</comment>
<dbReference type="GO" id="GO:0000724">
    <property type="term" value="P:double-strand break repair via homologous recombination"/>
    <property type="evidence" value="ECO:0007669"/>
    <property type="project" value="TreeGrafter"/>
</dbReference>
<feature type="domain" description="BRCT" evidence="12">
    <location>
        <begin position="895"/>
        <end position="1004"/>
    </location>
</feature>
<dbReference type="EMBL" id="JABWDY010043321">
    <property type="protein sequence ID" value="KAF5176010.1"/>
    <property type="molecule type" value="Genomic_DNA"/>
</dbReference>
<dbReference type="GO" id="GO:0005634">
    <property type="term" value="C:nucleus"/>
    <property type="evidence" value="ECO:0007669"/>
    <property type="project" value="UniProtKB-SubCell"/>
</dbReference>
<dbReference type="Proteomes" id="UP000554482">
    <property type="component" value="Unassembled WGS sequence"/>
</dbReference>
<dbReference type="FunFam" id="3.40.50.10190:FF:000006">
    <property type="entry name" value="Breast cancer type 1 susceptibility protein homolog"/>
    <property type="match status" value="1"/>
</dbReference>
<evidence type="ECO:0000313" key="15">
    <source>
        <dbReference type="Proteomes" id="UP000554482"/>
    </source>
</evidence>
<dbReference type="Pfam" id="PF00533">
    <property type="entry name" value="BRCT"/>
    <property type="match status" value="2"/>
</dbReference>
<proteinExistence type="predicted"/>
<keyword evidence="3" id="KW-0677">Repeat</keyword>
<dbReference type="PROSITE" id="PS50089">
    <property type="entry name" value="ZF_RING_2"/>
    <property type="match status" value="1"/>
</dbReference>
<feature type="compositionally biased region" description="Polar residues" evidence="10">
    <location>
        <begin position="103"/>
        <end position="117"/>
    </location>
</feature>
<keyword evidence="15" id="KW-1185">Reference proteome</keyword>
<dbReference type="Pfam" id="PF13771">
    <property type="entry name" value="zf-HC5HC2H"/>
    <property type="match status" value="1"/>
</dbReference>
<feature type="region of interest" description="Disordered" evidence="10">
    <location>
        <begin position="320"/>
        <end position="370"/>
    </location>
</feature>
<dbReference type="FunFam" id="3.30.40.10:FF:000310">
    <property type="entry name" value="Breast cancer associated RING 1"/>
    <property type="match status" value="1"/>
</dbReference>
<dbReference type="GO" id="GO:0045944">
    <property type="term" value="P:positive regulation of transcription by RNA polymerase II"/>
    <property type="evidence" value="ECO:0007669"/>
    <property type="project" value="TreeGrafter"/>
</dbReference>
<evidence type="ECO:0000259" key="11">
    <source>
        <dbReference type="PROSITE" id="PS50089"/>
    </source>
</evidence>
<name>A0A7J6UUU2_THATH</name>
<dbReference type="SMART" id="SM00184">
    <property type="entry name" value="RING"/>
    <property type="match status" value="1"/>
</dbReference>
<evidence type="ECO:0000256" key="8">
    <source>
        <dbReference type="ARBA" id="ARBA00023242"/>
    </source>
</evidence>
<dbReference type="CDD" id="cd15571">
    <property type="entry name" value="ePHD"/>
    <property type="match status" value="1"/>
</dbReference>
<feature type="compositionally biased region" description="Basic and acidic residues" evidence="10">
    <location>
        <begin position="168"/>
        <end position="197"/>
    </location>
</feature>
<feature type="compositionally biased region" description="Polar residues" evidence="10">
    <location>
        <begin position="325"/>
        <end position="341"/>
    </location>
</feature>
<dbReference type="InterPro" id="IPR036420">
    <property type="entry name" value="BRCT_dom_sf"/>
</dbReference>
<dbReference type="SMART" id="SM00292">
    <property type="entry name" value="BRCT"/>
    <property type="match status" value="2"/>
</dbReference>
<feature type="region of interest" description="Disordered" evidence="10">
    <location>
        <begin position="514"/>
        <end position="537"/>
    </location>
</feature>
<dbReference type="InterPro" id="IPR013083">
    <property type="entry name" value="Znf_RING/FYVE/PHD"/>
</dbReference>
<dbReference type="SUPFAM" id="SSF52113">
    <property type="entry name" value="BRCT domain"/>
    <property type="match status" value="2"/>
</dbReference>
<evidence type="ECO:0000256" key="3">
    <source>
        <dbReference type="ARBA" id="ARBA00022737"/>
    </source>
</evidence>
<keyword evidence="4" id="KW-0227">DNA damage</keyword>
<dbReference type="AlphaFoldDB" id="A0A7J6UUU2"/>
<dbReference type="InterPro" id="IPR001841">
    <property type="entry name" value="Znf_RING"/>
</dbReference>
<dbReference type="InterPro" id="IPR001357">
    <property type="entry name" value="BRCT_dom"/>
</dbReference>
<keyword evidence="8" id="KW-0539">Nucleus</keyword>
<keyword evidence="2" id="KW-0479">Metal-binding</keyword>
<dbReference type="GO" id="GO:0008270">
    <property type="term" value="F:zinc ion binding"/>
    <property type="evidence" value="ECO:0007669"/>
    <property type="project" value="UniProtKB-KW"/>
</dbReference>
<feature type="domain" description="BRCT" evidence="12">
    <location>
        <begin position="795"/>
        <end position="874"/>
    </location>
</feature>
<dbReference type="Gene3D" id="3.40.50.10190">
    <property type="entry name" value="BRCT domain"/>
    <property type="match status" value="2"/>
</dbReference>
<evidence type="ECO:0000256" key="10">
    <source>
        <dbReference type="SAM" id="MobiDB-lite"/>
    </source>
</evidence>
<comment type="subcellular location">
    <subcellularLocation>
        <location evidence="1">Nucleus</location>
    </subcellularLocation>
</comment>
<dbReference type="PANTHER" id="PTHR13763:SF0">
    <property type="entry name" value="BREAST CANCER TYPE 1 SUSCEPTIBILITY PROTEIN"/>
    <property type="match status" value="1"/>
</dbReference>
<gene>
    <name evidence="14" type="ORF">FRX31_034399</name>
</gene>
<evidence type="ECO:0000259" key="13">
    <source>
        <dbReference type="PROSITE" id="PS51805"/>
    </source>
</evidence>
<dbReference type="Gene3D" id="3.30.40.10">
    <property type="entry name" value="Zinc/RING finger domain, C3HC4 (zinc finger)"/>
    <property type="match status" value="2"/>
</dbReference>
<dbReference type="PANTHER" id="PTHR13763">
    <property type="entry name" value="BREAST CANCER TYPE 1 SUSCEPTIBILITY PROTEIN BRCA1"/>
    <property type="match status" value="1"/>
</dbReference>